<dbReference type="GO" id="GO:0005886">
    <property type="term" value="C:plasma membrane"/>
    <property type="evidence" value="ECO:0007669"/>
    <property type="project" value="TreeGrafter"/>
</dbReference>
<comment type="caution">
    <text evidence="4">The sequence shown here is derived from an EMBL/GenBank/DDBJ whole genome shotgun (WGS) entry which is preliminary data.</text>
</comment>
<reference evidence="4" key="1">
    <citation type="journal article" date="2023" name="IScience">
        <title>Live-bearing cockroach genome reveals convergent evolutionary mechanisms linked to viviparity in insects and beyond.</title>
        <authorList>
            <person name="Fouks B."/>
            <person name="Harrison M.C."/>
            <person name="Mikhailova A.A."/>
            <person name="Marchal E."/>
            <person name="English S."/>
            <person name="Carruthers M."/>
            <person name="Jennings E.C."/>
            <person name="Chiamaka E.L."/>
            <person name="Frigard R.A."/>
            <person name="Pippel M."/>
            <person name="Attardo G.M."/>
            <person name="Benoit J.B."/>
            <person name="Bornberg-Bauer E."/>
            <person name="Tobe S.S."/>
        </authorList>
    </citation>
    <scope>NUCLEOTIDE SEQUENCE</scope>
    <source>
        <strain evidence="4">Stay&amp;Tobe</strain>
    </source>
</reference>
<proteinExistence type="inferred from homology"/>
<dbReference type="PROSITE" id="PS51421">
    <property type="entry name" value="RAS"/>
    <property type="match status" value="1"/>
</dbReference>
<dbReference type="SUPFAM" id="SSF52540">
    <property type="entry name" value="P-loop containing nucleoside triphosphate hydrolases"/>
    <property type="match status" value="1"/>
</dbReference>
<dbReference type="GO" id="GO:0003924">
    <property type="term" value="F:GTPase activity"/>
    <property type="evidence" value="ECO:0007669"/>
    <property type="project" value="InterPro"/>
</dbReference>
<dbReference type="PROSITE" id="PS51419">
    <property type="entry name" value="RAB"/>
    <property type="match status" value="1"/>
</dbReference>
<dbReference type="InterPro" id="IPR001806">
    <property type="entry name" value="Small_GTPase"/>
</dbReference>
<accession>A0AAD8E9W1</accession>
<feature type="compositionally biased region" description="Polar residues" evidence="3">
    <location>
        <begin position="15"/>
        <end position="26"/>
    </location>
</feature>
<evidence type="ECO:0000313" key="5">
    <source>
        <dbReference type="Proteomes" id="UP001233999"/>
    </source>
</evidence>
<gene>
    <name evidence="4" type="ORF">L9F63_003380</name>
</gene>
<evidence type="ECO:0000313" key="4">
    <source>
        <dbReference type="EMBL" id="KAJ9582251.1"/>
    </source>
</evidence>
<dbReference type="Proteomes" id="UP001233999">
    <property type="component" value="Unassembled WGS sequence"/>
</dbReference>
<dbReference type="SMART" id="SM00175">
    <property type="entry name" value="RAB"/>
    <property type="match status" value="1"/>
</dbReference>
<protein>
    <recommendedName>
        <fullName evidence="6">GTP-binding protein REM 1</fullName>
    </recommendedName>
</protein>
<feature type="compositionally biased region" description="Low complexity" evidence="3">
    <location>
        <begin position="53"/>
        <end position="62"/>
    </location>
</feature>
<keyword evidence="2" id="KW-0597">Phosphoprotein</keyword>
<dbReference type="Pfam" id="PF00071">
    <property type="entry name" value="Ras"/>
    <property type="match status" value="1"/>
</dbReference>
<evidence type="ECO:0000256" key="3">
    <source>
        <dbReference type="SAM" id="MobiDB-lite"/>
    </source>
</evidence>
<reference evidence="4" key="2">
    <citation type="submission" date="2023-05" db="EMBL/GenBank/DDBJ databases">
        <authorList>
            <person name="Fouks B."/>
        </authorList>
    </citation>
    <scope>NUCLEOTIDE SEQUENCE</scope>
    <source>
        <strain evidence="4">Stay&amp;Tobe</strain>
        <tissue evidence="4">Testes</tissue>
    </source>
</reference>
<dbReference type="AlphaFoldDB" id="A0AAD8E9W1"/>
<dbReference type="GO" id="GO:0005525">
    <property type="term" value="F:GTP binding"/>
    <property type="evidence" value="ECO:0007669"/>
    <property type="project" value="InterPro"/>
</dbReference>
<feature type="region of interest" description="Disordered" evidence="3">
    <location>
        <begin position="1"/>
        <end position="127"/>
    </location>
</feature>
<dbReference type="InterPro" id="IPR027417">
    <property type="entry name" value="P-loop_NTPase"/>
</dbReference>
<evidence type="ECO:0000256" key="1">
    <source>
        <dbReference type="ARBA" id="ARBA00008846"/>
    </source>
</evidence>
<sequence>MEAMASATGTPPLATGTSTPEATGTPSGRRRRPATRSQSARVPGGRSVRRRAVAAAAAAEGGTMRSGTSEPRLHVDIPTIATPDASPGMRRKGSTRRSVHQTQARKSPAFLDVPDNSGACPEGEDEDSYRLRSFSFTSKGVVNRGDSFRRRRSRSNSLVPPHVLTSPATADGTPPASPTPVELQPAPDVCTYKVAMIGAQGVGKTALVSQFMTSECINAYDRQKDAPKEQSVYIMLNGEESELCFINLSNPKVELDRSNPPDAFVVMYSVIDKQSFQRAETELARLQDWELLRSRPAILVGNKVDLVRSRAVSSQDGKCLACMYRAKFIEISVGISHNVDELLVGILNQIRLKLQHASDRESSAHWYKSRGVVRASMKARQMFTWLFGKEDSKFKNCENLHVL</sequence>
<dbReference type="PRINTS" id="PR00449">
    <property type="entry name" value="RASTRNSFRMNG"/>
</dbReference>
<evidence type="ECO:0008006" key="6">
    <source>
        <dbReference type="Google" id="ProtNLM"/>
    </source>
</evidence>
<keyword evidence="5" id="KW-1185">Reference proteome</keyword>
<comment type="similarity">
    <text evidence="1">Belongs to the small GTPase superfamily. RGK family.</text>
</comment>
<dbReference type="EMBL" id="JASPKZ010007815">
    <property type="protein sequence ID" value="KAJ9582251.1"/>
    <property type="molecule type" value="Genomic_DNA"/>
</dbReference>
<name>A0AAD8E9W1_DIPPU</name>
<feature type="region of interest" description="Disordered" evidence="3">
    <location>
        <begin position="145"/>
        <end position="183"/>
    </location>
</feature>
<dbReference type="SMART" id="SM00173">
    <property type="entry name" value="RAS"/>
    <property type="match status" value="1"/>
</dbReference>
<organism evidence="4 5">
    <name type="scientific">Diploptera punctata</name>
    <name type="common">Pacific beetle cockroach</name>
    <dbReference type="NCBI Taxonomy" id="6984"/>
    <lineage>
        <taxon>Eukaryota</taxon>
        <taxon>Metazoa</taxon>
        <taxon>Ecdysozoa</taxon>
        <taxon>Arthropoda</taxon>
        <taxon>Hexapoda</taxon>
        <taxon>Insecta</taxon>
        <taxon>Pterygota</taxon>
        <taxon>Neoptera</taxon>
        <taxon>Polyneoptera</taxon>
        <taxon>Dictyoptera</taxon>
        <taxon>Blattodea</taxon>
        <taxon>Blaberoidea</taxon>
        <taxon>Blaberidae</taxon>
        <taxon>Diplopterinae</taxon>
        <taxon>Diploptera</taxon>
    </lineage>
</organism>
<dbReference type="GO" id="GO:0005246">
    <property type="term" value="F:calcium channel regulator activity"/>
    <property type="evidence" value="ECO:0007669"/>
    <property type="project" value="TreeGrafter"/>
</dbReference>
<dbReference type="FunFam" id="3.40.50.300:FF:000664">
    <property type="entry name" value="Uncharacterized protein, isoform B"/>
    <property type="match status" value="1"/>
</dbReference>
<feature type="compositionally biased region" description="Basic residues" evidence="3">
    <location>
        <begin position="89"/>
        <end position="99"/>
    </location>
</feature>
<evidence type="ECO:0000256" key="2">
    <source>
        <dbReference type="ARBA" id="ARBA00022553"/>
    </source>
</evidence>
<dbReference type="PANTHER" id="PTHR45775:SF1">
    <property type="entry name" value="RAD, GEM_KIR FAMILY MEMBER 3, ISOFORM E"/>
    <property type="match status" value="1"/>
</dbReference>
<dbReference type="PANTHER" id="PTHR45775">
    <property type="entry name" value="RAD, GEM/KIR FAMILY MEMBER 2, ISOFORM C"/>
    <property type="match status" value="1"/>
</dbReference>
<dbReference type="InterPro" id="IPR051641">
    <property type="entry name" value="RGK_GTP-binding_reg"/>
</dbReference>
<dbReference type="Gene3D" id="3.40.50.300">
    <property type="entry name" value="P-loop containing nucleotide triphosphate hydrolases"/>
    <property type="match status" value="1"/>
</dbReference>